<evidence type="ECO:0000256" key="2">
    <source>
        <dbReference type="ARBA" id="ARBA00022603"/>
    </source>
</evidence>
<evidence type="ECO:0000256" key="4">
    <source>
        <dbReference type="ARBA" id="ARBA00022691"/>
    </source>
</evidence>
<dbReference type="PANTHER" id="PTHR43591">
    <property type="entry name" value="METHYLTRANSFERASE"/>
    <property type="match status" value="1"/>
</dbReference>
<dbReference type="SUPFAM" id="SSF53335">
    <property type="entry name" value="S-adenosyl-L-methionine-dependent methyltransferases"/>
    <property type="match status" value="1"/>
</dbReference>
<reference evidence="6 7" key="1">
    <citation type="submission" date="2024-04" db="EMBL/GenBank/DDBJ databases">
        <title>Novel genus in family Flammeovirgaceae.</title>
        <authorList>
            <person name="Nguyen T.H."/>
            <person name="Vuong T.Q."/>
            <person name="Le H."/>
            <person name="Kim S.-G."/>
        </authorList>
    </citation>
    <scope>NUCLEOTIDE SEQUENCE [LARGE SCALE GENOMIC DNA]</scope>
    <source>
        <strain evidence="6 7">JCM 23209</strain>
    </source>
</reference>
<comment type="caution">
    <text evidence="6">The sequence shown here is derived from an EMBL/GenBank/DDBJ whole genome shotgun (WGS) entry which is preliminary data.</text>
</comment>
<dbReference type="PROSITE" id="PS01184">
    <property type="entry name" value="UBIE_2"/>
    <property type="match status" value="1"/>
</dbReference>
<gene>
    <name evidence="6" type="primary">ubiE</name>
    <name evidence="5" type="synonym">menG</name>
    <name evidence="6" type="ORF">AAG747_26040</name>
</gene>
<dbReference type="GO" id="GO:0032259">
    <property type="term" value="P:methylation"/>
    <property type="evidence" value="ECO:0007669"/>
    <property type="project" value="UniProtKB-KW"/>
</dbReference>
<protein>
    <recommendedName>
        <fullName evidence="5">Demethylmenaquinone methyltransferase</fullName>
        <ecNumber evidence="5">2.1.1.163</ecNumber>
    </recommendedName>
</protein>
<keyword evidence="3 5" id="KW-0808">Transferase</keyword>
<name>A0AAW9SGE6_9BACT</name>
<keyword evidence="1 5" id="KW-0474">Menaquinone biosynthesis</keyword>
<organism evidence="6 7">
    <name type="scientific">Rapidithrix thailandica</name>
    <dbReference type="NCBI Taxonomy" id="413964"/>
    <lineage>
        <taxon>Bacteria</taxon>
        <taxon>Pseudomonadati</taxon>
        <taxon>Bacteroidota</taxon>
        <taxon>Cytophagia</taxon>
        <taxon>Cytophagales</taxon>
        <taxon>Flammeovirgaceae</taxon>
        <taxon>Rapidithrix</taxon>
    </lineage>
</organism>
<feature type="binding site" evidence="5">
    <location>
        <begin position="113"/>
        <end position="114"/>
    </location>
    <ligand>
        <name>S-adenosyl-L-methionine</name>
        <dbReference type="ChEBI" id="CHEBI:59789"/>
    </ligand>
</feature>
<dbReference type="InterPro" id="IPR023576">
    <property type="entry name" value="UbiE/COQ5_MeTrFase_CS"/>
</dbReference>
<evidence type="ECO:0000313" key="7">
    <source>
        <dbReference type="Proteomes" id="UP001403385"/>
    </source>
</evidence>
<dbReference type="HAMAP" id="MF_01813">
    <property type="entry name" value="MenG_UbiE_methyltr"/>
    <property type="match status" value="1"/>
</dbReference>
<dbReference type="Proteomes" id="UP001403385">
    <property type="component" value="Unassembled WGS sequence"/>
</dbReference>
<proteinExistence type="inferred from homology"/>
<keyword evidence="7" id="KW-1185">Reference proteome</keyword>
<comment type="caution">
    <text evidence="5">Lacks conserved residue(s) required for the propagation of feature annotation.</text>
</comment>
<dbReference type="RefSeq" id="WP_346824185.1">
    <property type="nucleotide sequence ID" value="NZ_JBDKWZ010000022.1"/>
</dbReference>
<dbReference type="NCBIfam" id="TIGR01934">
    <property type="entry name" value="MenG_MenH_UbiE"/>
    <property type="match status" value="1"/>
</dbReference>
<dbReference type="EC" id="2.1.1.163" evidence="5"/>
<dbReference type="CDD" id="cd02440">
    <property type="entry name" value="AdoMet_MTases"/>
    <property type="match status" value="1"/>
</dbReference>
<evidence type="ECO:0000256" key="5">
    <source>
        <dbReference type="HAMAP-Rule" id="MF_01813"/>
    </source>
</evidence>
<feature type="binding site" evidence="5">
    <location>
        <position position="66"/>
    </location>
    <ligand>
        <name>S-adenosyl-L-methionine</name>
        <dbReference type="ChEBI" id="CHEBI:59789"/>
    </ligand>
</feature>
<keyword evidence="2 5" id="KW-0489">Methyltransferase</keyword>
<dbReference type="PANTHER" id="PTHR43591:SF24">
    <property type="entry name" value="2-METHOXY-6-POLYPRENYL-1,4-BENZOQUINOL METHYLASE, MITOCHONDRIAL"/>
    <property type="match status" value="1"/>
</dbReference>
<dbReference type="GO" id="GO:0009234">
    <property type="term" value="P:menaquinone biosynthetic process"/>
    <property type="evidence" value="ECO:0007669"/>
    <property type="project" value="UniProtKB-UniRule"/>
</dbReference>
<dbReference type="PROSITE" id="PS51608">
    <property type="entry name" value="SAM_MT_UBIE"/>
    <property type="match status" value="1"/>
</dbReference>
<dbReference type="AlphaFoldDB" id="A0AAW9SGE6"/>
<evidence type="ECO:0000256" key="1">
    <source>
        <dbReference type="ARBA" id="ARBA00022428"/>
    </source>
</evidence>
<dbReference type="GO" id="GO:0043770">
    <property type="term" value="F:demethylmenaquinone methyltransferase activity"/>
    <property type="evidence" value="ECO:0007669"/>
    <property type="project" value="UniProtKB-UniRule"/>
</dbReference>
<dbReference type="Gene3D" id="3.40.50.150">
    <property type="entry name" value="Vaccinia Virus protein VP39"/>
    <property type="match status" value="1"/>
</dbReference>
<dbReference type="InterPro" id="IPR004033">
    <property type="entry name" value="UbiE/COQ5_MeTrFase"/>
</dbReference>
<dbReference type="NCBIfam" id="NF001244">
    <property type="entry name" value="PRK00216.1-5"/>
    <property type="match status" value="1"/>
</dbReference>
<evidence type="ECO:0000313" key="6">
    <source>
        <dbReference type="EMBL" id="MEN7551404.1"/>
    </source>
</evidence>
<comment type="similarity">
    <text evidence="5">Belongs to the class I-like SAM-binding methyltransferase superfamily. MenG/UbiE family.</text>
</comment>
<sequence length="241" mass="27443">MTVLPYKDQRQSKKEQVATMFNNVSPKYDLLNRLLSMGIDIYWRKRAIRLLKKEPHDMILDVATGTGDFAIEALSLKPKKIVGVDISEGMLEVGRKKLEKLKLTDKITLALGDSEKLNFEDNTFDAATVAFGVRNYENLVQGLADMKRVLKPGGSLLVLEFSMPETFPFKQIYNFYFKNILPMVGRMISKDSSAYTYLPESVEEFPYGERFVNILKNKVGFKSVRCIPLTFGISSIYLAKK</sequence>
<dbReference type="InterPro" id="IPR029063">
    <property type="entry name" value="SAM-dependent_MTases_sf"/>
</dbReference>
<dbReference type="PROSITE" id="PS01183">
    <property type="entry name" value="UBIE_1"/>
    <property type="match status" value="1"/>
</dbReference>
<dbReference type="Pfam" id="PF01209">
    <property type="entry name" value="Ubie_methyltran"/>
    <property type="match status" value="1"/>
</dbReference>
<dbReference type="EMBL" id="JBDKWZ010000022">
    <property type="protein sequence ID" value="MEN7551404.1"/>
    <property type="molecule type" value="Genomic_DNA"/>
</dbReference>
<comment type="catalytic activity">
    <reaction evidence="5">
        <text>a 2-demethylmenaquinol + S-adenosyl-L-methionine = a menaquinol + S-adenosyl-L-homocysteine + H(+)</text>
        <dbReference type="Rhea" id="RHEA:42640"/>
        <dbReference type="Rhea" id="RHEA-COMP:9539"/>
        <dbReference type="Rhea" id="RHEA-COMP:9563"/>
        <dbReference type="ChEBI" id="CHEBI:15378"/>
        <dbReference type="ChEBI" id="CHEBI:18151"/>
        <dbReference type="ChEBI" id="CHEBI:55437"/>
        <dbReference type="ChEBI" id="CHEBI:57856"/>
        <dbReference type="ChEBI" id="CHEBI:59789"/>
        <dbReference type="EC" id="2.1.1.163"/>
    </reaction>
</comment>
<comment type="pathway">
    <text evidence="5">Quinol/quinone metabolism; menaquinone biosynthesis; menaquinol from 1,4-dihydroxy-2-naphthoate: step 2/2.</text>
</comment>
<comment type="function">
    <text evidence="5">Methyltransferase required for the conversion of demethylmenaquinol (DMKH2) to menaquinol (MKH2).</text>
</comment>
<evidence type="ECO:0000256" key="3">
    <source>
        <dbReference type="ARBA" id="ARBA00022679"/>
    </source>
</evidence>
<keyword evidence="4 5" id="KW-0949">S-adenosyl-L-methionine</keyword>
<accession>A0AAW9SGE6</accession>
<feature type="binding site" evidence="5">
    <location>
        <position position="85"/>
    </location>
    <ligand>
        <name>S-adenosyl-L-methionine</name>
        <dbReference type="ChEBI" id="CHEBI:59789"/>
    </ligand>
</feature>